<evidence type="ECO:0000256" key="1">
    <source>
        <dbReference type="ARBA" id="ARBA00004141"/>
    </source>
</evidence>
<dbReference type="Proteomes" id="UP000663824">
    <property type="component" value="Unassembled WGS sequence"/>
</dbReference>
<dbReference type="InterPro" id="IPR003663">
    <property type="entry name" value="Sugar/inositol_transpt"/>
</dbReference>
<dbReference type="PANTHER" id="PTHR48022">
    <property type="entry name" value="PLASTIDIC GLUCOSE TRANSPORTER 4"/>
    <property type="match status" value="1"/>
</dbReference>
<evidence type="ECO:0000313" key="10">
    <source>
        <dbReference type="Proteomes" id="UP000663824"/>
    </source>
</evidence>
<keyword evidence="4 6" id="KW-1133">Transmembrane helix</keyword>
<organism evidence="8 10">
    <name type="scientific">Rotaria magnacalcarata</name>
    <dbReference type="NCBI Taxonomy" id="392030"/>
    <lineage>
        <taxon>Eukaryota</taxon>
        <taxon>Metazoa</taxon>
        <taxon>Spiralia</taxon>
        <taxon>Gnathifera</taxon>
        <taxon>Rotifera</taxon>
        <taxon>Eurotatoria</taxon>
        <taxon>Bdelloidea</taxon>
        <taxon>Philodinida</taxon>
        <taxon>Philodinidae</taxon>
        <taxon>Rotaria</taxon>
    </lineage>
</organism>
<comment type="subcellular location">
    <subcellularLocation>
        <location evidence="1">Membrane</location>
        <topology evidence="1">Multi-pass membrane protein</topology>
    </subcellularLocation>
</comment>
<dbReference type="EMBL" id="CAJOBI010332785">
    <property type="protein sequence ID" value="CAF5201267.1"/>
    <property type="molecule type" value="Genomic_DNA"/>
</dbReference>
<evidence type="ECO:0000256" key="5">
    <source>
        <dbReference type="ARBA" id="ARBA00023136"/>
    </source>
</evidence>
<evidence type="ECO:0000256" key="2">
    <source>
        <dbReference type="ARBA" id="ARBA00010992"/>
    </source>
</evidence>
<dbReference type="GO" id="GO:0005351">
    <property type="term" value="F:carbohydrate:proton symporter activity"/>
    <property type="evidence" value="ECO:0007669"/>
    <property type="project" value="TreeGrafter"/>
</dbReference>
<dbReference type="SUPFAM" id="SSF103473">
    <property type="entry name" value="MFS general substrate transporter"/>
    <property type="match status" value="1"/>
</dbReference>
<dbReference type="PRINTS" id="PR00171">
    <property type="entry name" value="SUGRTRNSPORT"/>
</dbReference>
<dbReference type="PANTHER" id="PTHR48022:SF2">
    <property type="entry name" value="PLASTIDIC GLUCOSE TRANSPORTER 4"/>
    <property type="match status" value="1"/>
</dbReference>
<dbReference type="InterPro" id="IPR036259">
    <property type="entry name" value="MFS_trans_sf"/>
</dbReference>
<accession>A0A816U0H7</accession>
<dbReference type="GO" id="GO:0016020">
    <property type="term" value="C:membrane"/>
    <property type="evidence" value="ECO:0007669"/>
    <property type="project" value="UniProtKB-SubCell"/>
</dbReference>
<evidence type="ECO:0000256" key="4">
    <source>
        <dbReference type="ARBA" id="ARBA00022989"/>
    </source>
</evidence>
<comment type="similarity">
    <text evidence="2">Belongs to the major facilitator superfamily. Sugar transporter (TC 2.A.1.1) family.</text>
</comment>
<dbReference type="InterPro" id="IPR020846">
    <property type="entry name" value="MFS_dom"/>
</dbReference>
<dbReference type="InterPro" id="IPR005828">
    <property type="entry name" value="MFS_sugar_transport-like"/>
</dbReference>
<keyword evidence="3 6" id="KW-0812">Transmembrane</keyword>
<dbReference type="Gene3D" id="1.20.1250.20">
    <property type="entry name" value="MFS general substrate transporter like domains"/>
    <property type="match status" value="1"/>
</dbReference>
<dbReference type="PROSITE" id="PS00217">
    <property type="entry name" value="SUGAR_TRANSPORT_2"/>
    <property type="match status" value="1"/>
</dbReference>
<dbReference type="PROSITE" id="PS50850">
    <property type="entry name" value="MFS"/>
    <property type="match status" value="1"/>
</dbReference>
<dbReference type="InterPro" id="IPR005829">
    <property type="entry name" value="Sugar_transporter_CS"/>
</dbReference>
<feature type="non-terminal residue" evidence="8">
    <location>
        <position position="221"/>
    </location>
</feature>
<gene>
    <name evidence="8" type="ORF">MBJ925_LOCUS22642</name>
    <name evidence="9" type="ORF">SMN809_LOCUS75576</name>
</gene>
<evidence type="ECO:0000256" key="6">
    <source>
        <dbReference type="SAM" id="Phobius"/>
    </source>
</evidence>
<dbReference type="Pfam" id="PF00083">
    <property type="entry name" value="Sugar_tr"/>
    <property type="match status" value="1"/>
</dbReference>
<keyword evidence="5 6" id="KW-0472">Membrane</keyword>
<evidence type="ECO:0000256" key="3">
    <source>
        <dbReference type="ARBA" id="ARBA00022692"/>
    </source>
</evidence>
<reference evidence="8" key="1">
    <citation type="submission" date="2021-02" db="EMBL/GenBank/DDBJ databases">
        <authorList>
            <person name="Nowell W R."/>
        </authorList>
    </citation>
    <scope>NUCLEOTIDE SEQUENCE</scope>
</reference>
<feature type="transmembrane region" description="Helical" evidence="6">
    <location>
        <begin position="41"/>
        <end position="60"/>
    </location>
</feature>
<proteinExistence type="inferred from homology"/>
<sequence>MILILIGRVVEGAGVGCSSFSCPLYASEIAPTNLRGMLSGFMQMTVVIGLFGANVVNLLLQSHKWGWRLSNGIILIAPITIIVGIFFCPETPRWLFQNKGRKAAEESLKRIRKTDNVTAELDAIADTVKEMGNEMPIKEFFTTKKVLERLGIGIGVHVLSQTTGINPIFVYGGIIYQSVLGNGILSLLILSGTVLLCTIPALFLFDRLGRRNLLMFGGIAM</sequence>
<protein>
    <recommendedName>
        <fullName evidence="7">Major facilitator superfamily (MFS) profile domain-containing protein</fullName>
    </recommendedName>
</protein>
<evidence type="ECO:0000313" key="9">
    <source>
        <dbReference type="EMBL" id="CAF5201267.1"/>
    </source>
</evidence>
<feature type="transmembrane region" description="Helical" evidence="6">
    <location>
        <begin position="67"/>
        <end position="87"/>
    </location>
</feature>
<feature type="transmembrane region" description="Helical" evidence="6">
    <location>
        <begin position="184"/>
        <end position="205"/>
    </location>
</feature>
<dbReference type="Proteomes" id="UP000676336">
    <property type="component" value="Unassembled WGS sequence"/>
</dbReference>
<dbReference type="EMBL" id="CAJNRE010011635">
    <property type="protein sequence ID" value="CAF2103167.1"/>
    <property type="molecule type" value="Genomic_DNA"/>
</dbReference>
<comment type="caution">
    <text evidence="8">The sequence shown here is derived from an EMBL/GenBank/DDBJ whole genome shotgun (WGS) entry which is preliminary data.</text>
</comment>
<dbReference type="InterPro" id="IPR050360">
    <property type="entry name" value="MFS_Sugar_Transporters"/>
</dbReference>
<evidence type="ECO:0000259" key="7">
    <source>
        <dbReference type="PROSITE" id="PS50850"/>
    </source>
</evidence>
<evidence type="ECO:0000313" key="8">
    <source>
        <dbReference type="EMBL" id="CAF2103167.1"/>
    </source>
</evidence>
<feature type="domain" description="Major facilitator superfamily (MFS) profile" evidence="7">
    <location>
        <begin position="1"/>
        <end position="221"/>
    </location>
</feature>
<name>A0A816U0H7_9BILA</name>
<dbReference type="AlphaFoldDB" id="A0A816U0H7"/>